<evidence type="ECO:0000256" key="5">
    <source>
        <dbReference type="ARBA" id="ARBA00023136"/>
    </source>
</evidence>
<dbReference type="RefSeq" id="WP_077449060.1">
    <property type="nucleotide sequence ID" value="NZ_FUGD01000094.1"/>
</dbReference>
<evidence type="ECO:0000313" key="8">
    <source>
        <dbReference type="EMBL" id="SJM37668.1"/>
    </source>
</evidence>
<protein>
    <submittedName>
        <fullName evidence="8">EamA-like transporter family protein</fullName>
    </submittedName>
</protein>
<dbReference type="PANTHER" id="PTHR32322">
    <property type="entry name" value="INNER MEMBRANE TRANSPORTER"/>
    <property type="match status" value="1"/>
</dbReference>
<gene>
    <name evidence="8" type="ORF">A1019T_01650</name>
</gene>
<organism evidence="8 9">
    <name type="scientific">Psychrobacter pasteurii</name>
    <dbReference type="NCBI Taxonomy" id="1945520"/>
    <lineage>
        <taxon>Bacteria</taxon>
        <taxon>Pseudomonadati</taxon>
        <taxon>Pseudomonadota</taxon>
        <taxon>Gammaproteobacteria</taxon>
        <taxon>Moraxellales</taxon>
        <taxon>Moraxellaceae</taxon>
        <taxon>Psychrobacter</taxon>
    </lineage>
</organism>
<accession>A0A1R4EGQ1</accession>
<evidence type="ECO:0000256" key="4">
    <source>
        <dbReference type="ARBA" id="ARBA00022989"/>
    </source>
</evidence>
<feature type="transmembrane region" description="Helical" evidence="6">
    <location>
        <begin position="151"/>
        <end position="171"/>
    </location>
</feature>
<sequence>MNKQVVIALTCLIAGGALLGVSTNMAKYAGTVGLTPLAFVFWSITGAALLLLALAVFRRQLPPITKPSIEYYLVAALVSVAGSNLIFFSAIPQVGASFVALVITLPPLLTYVGALLLKMERFDPIRALGVLAALAGAAVLAANKLNTPNASAFWILVALCGPVLLAIGNLYRTLRWPAGASPSALAPGMLVAASLQLGVFSLLPNFSLALPSQDPLALTVSIALIGLQAFIFAAQFQLLFVLQKAGGPVLLSLLGSTAAVFAVPIAIFLQGEPPPEGLALGALLIALGVAFVTWGGLKKPQ</sequence>
<dbReference type="GO" id="GO:0016020">
    <property type="term" value="C:membrane"/>
    <property type="evidence" value="ECO:0007669"/>
    <property type="project" value="UniProtKB-SubCell"/>
</dbReference>
<proteinExistence type="inferred from homology"/>
<feature type="transmembrane region" description="Helical" evidence="6">
    <location>
        <begin position="124"/>
        <end position="145"/>
    </location>
</feature>
<name>A0A1R4EGQ1_9GAMM</name>
<evidence type="ECO:0000313" key="9">
    <source>
        <dbReference type="Proteomes" id="UP000188169"/>
    </source>
</evidence>
<feature type="transmembrane region" description="Helical" evidence="6">
    <location>
        <begin position="69"/>
        <end position="91"/>
    </location>
</feature>
<dbReference type="InterPro" id="IPR050638">
    <property type="entry name" value="AA-Vitamin_Transporters"/>
</dbReference>
<comment type="similarity">
    <text evidence="2">Belongs to the EamA transporter family.</text>
</comment>
<feature type="transmembrane region" description="Helical" evidence="6">
    <location>
        <begin position="216"/>
        <end position="242"/>
    </location>
</feature>
<evidence type="ECO:0000256" key="6">
    <source>
        <dbReference type="SAM" id="Phobius"/>
    </source>
</evidence>
<evidence type="ECO:0000256" key="1">
    <source>
        <dbReference type="ARBA" id="ARBA00004141"/>
    </source>
</evidence>
<comment type="subcellular location">
    <subcellularLocation>
        <location evidence="1">Membrane</location>
        <topology evidence="1">Multi-pass membrane protein</topology>
    </subcellularLocation>
</comment>
<evidence type="ECO:0000256" key="3">
    <source>
        <dbReference type="ARBA" id="ARBA00022692"/>
    </source>
</evidence>
<dbReference type="AlphaFoldDB" id="A0A1R4EGQ1"/>
<evidence type="ECO:0000256" key="2">
    <source>
        <dbReference type="ARBA" id="ARBA00007362"/>
    </source>
</evidence>
<dbReference type="InterPro" id="IPR037185">
    <property type="entry name" value="EmrE-like"/>
</dbReference>
<evidence type="ECO:0000259" key="7">
    <source>
        <dbReference type="Pfam" id="PF00892"/>
    </source>
</evidence>
<dbReference type="Pfam" id="PF00892">
    <property type="entry name" value="EamA"/>
    <property type="match status" value="1"/>
</dbReference>
<dbReference type="EMBL" id="FUGD01000094">
    <property type="protein sequence ID" value="SJM37668.1"/>
    <property type="molecule type" value="Genomic_DNA"/>
</dbReference>
<feature type="transmembrane region" description="Helical" evidence="6">
    <location>
        <begin position="249"/>
        <end position="271"/>
    </location>
</feature>
<dbReference type="InterPro" id="IPR000620">
    <property type="entry name" value="EamA_dom"/>
</dbReference>
<feature type="domain" description="EamA" evidence="7">
    <location>
        <begin position="9"/>
        <end position="140"/>
    </location>
</feature>
<keyword evidence="9" id="KW-1185">Reference proteome</keyword>
<feature type="transmembrane region" description="Helical" evidence="6">
    <location>
        <begin position="36"/>
        <end position="57"/>
    </location>
</feature>
<feature type="transmembrane region" description="Helical" evidence="6">
    <location>
        <begin position="183"/>
        <end position="204"/>
    </location>
</feature>
<dbReference type="SUPFAM" id="SSF103481">
    <property type="entry name" value="Multidrug resistance efflux transporter EmrE"/>
    <property type="match status" value="2"/>
</dbReference>
<dbReference type="OrthoDB" id="8688375at2"/>
<keyword evidence="4 6" id="KW-1133">Transmembrane helix</keyword>
<dbReference type="Proteomes" id="UP000188169">
    <property type="component" value="Unassembled WGS sequence"/>
</dbReference>
<keyword evidence="3 6" id="KW-0812">Transmembrane</keyword>
<reference evidence="9" key="1">
    <citation type="submission" date="2017-02" db="EMBL/GenBank/DDBJ databases">
        <authorList>
            <person name="Mornico D."/>
        </authorList>
    </citation>
    <scope>NUCLEOTIDE SEQUENCE [LARGE SCALE GENOMIC DNA]</scope>
</reference>
<feature type="transmembrane region" description="Helical" evidence="6">
    <location>
        <begin position="97"/>
        <end position="117"/>
    </location>
</feature>
<dbReference type="STRING" id="1945520.A1019T_01650"/>
<dbReference type="PANTHER" id="PTHR32322:SF2">
    <property type="entry name" value="EAMA DOMAIN-CONTAINING PROTEIN"/>
    <property type="match status" value="1"/>
</dbReference>
<feature type="transmembrane region" description="Helical" evidence="6">
    <location>
        <begin position="277"/>
        <end position="297"/>
    </location>
</feature>
<keyword evidence="5 6" id="KW-0472">Membrane</keyword>